<dbReference type="EnsemblMetazoa" id="SSS_2267s_mrna">
    <property type="protein sequence ID" value="KAF7489779.1"/>
    <property type="gene ID" value="SSS_2267"/>
</dbReference>
<keyword evidence="6" id="KW-1185">Reference proteome</keyword>
<dbReference type="InterPro" id="IPR026749">
    <property type="entry name" value="Tmem135"/>
</dbReference>
<sequence length="484" mass="56993">MPSIWSKLLMTEWNLPYNCYELGHTWTPYCSEAALEMGLIVFQQSLKLYAPLYLGNQILQRKMDRKSFLESFRSIIRSSTFLGINAFAVIYLFCLNRYVFGRFYYTFSAYVPSFLGSLLAILNERTSRRQALAFYVTNIASETLFRVLVTRGHLKPVTNGQFYLFATAVMILISLYENESLNDHFLKNALNILINNHWTVFKSESKSKSKPPFDQTRNLDLVQNNRNFQYNLIDSIRSFLRNHYRRLKAYLPILDLRHRLCLHAARSSCFEHLVFESFLRNFLVGWSTFTGWIVASKLMSGRFRQTVQLFRTDRLLSKSSLSFAMFLSSFTTILNLFRCLLCHLQDDRKPWHSVAGGLIASLAIYWIPESNSITLYLFWKSIESLFNYGVRKKYIKYDRIFIPFLYAMATSQLFNSIVMDPTLIKPSYRRFIDKISQNRLNLINRNLLDVFGTNASKGFETFWPRYDLQYTTKRFQESILVWQL</sequence>
<keyword evidence="1" id="KW-1133">Transmembrane helix</keyword>
<dbReference type="VEuPathDB" id="VectorBase:SSCA002501"/>
<evidence type="ECO:0000313" key="5">
    <source>
        <dbReference type="EnsemblMetazoa" id="KAF7489779.1"/>
    </source>
</evidence>
<protein>
    <submittedName>
        <fullName evidence="3">Putative transmembrane protein</fullName>
    </submittedName>
</protein>
<dbReference type="Proteomes" id="UP000070412">
    <property type="component" value="Unassembled WGS sequence"/>
</dbReference>
<evidence type="ECO:0000313" key="4">
    <source>
        <dbReference type="EMBL" id="KPM02914.1"/>
    </source>
</evidence>
<accession>A0A131ZW02</accession>
<gene>
    <name evidence="4" type="ORF">QR98_0013400</name>
    <name evidence="3" type="ORF">SSS_2267</name>
</gene>
<proteinExistence type="predicted"/>
<keyword evidence="1 3" id="KW-0812">Transmembrane</keyword>
<dbReference type="Proteomes" id="UP000616769">
    <property type="component" value="Unassembled WGS sequence"/>
</dbReference>
<dbReference type="AlphaFoldDB" id="A0A131ZW02"/>
<reference evidence="6" key="2">
    <citation type="journal article" date="2020" name="PLoS Negl. Trop. Dis.">
        <title>High-quality nuclear genome for Sarcoptes scabiei-A critical resource for a neglected parasite.</title>
        <authorList>
            <person name="Korhonen P.K."/>
            <person name="Gasser R.B."/>
            <person name="Ma G."/>
            <person name="Wang T."/>
            <person name="Stroehlein A.J."/>
            <person name="Young N.D."/>
            <person name="Ang C.S."/>
            <person name="Fernando D.D."/>
            <person name="Lu H.C."/>
            <person name="Taylor S."/>
            <person name="Reynolds S.L."/>
            <person name="Mofiz E."/>
            <person name="Najaraj S.H."/>
            <person name="Gowda H."/>
            <person name="Madugundu A."/>
            <person name="Renuse S."/>
            <person name="Holt D."/>
            <person name="Pandey A."/>
            <person name="Papenfuss A.T."/>
            <person name="Fischer K."/>
        </authorList>
    </citation>
    <scope>NUCLEOTIDE SEQUENCE [LARGE SCALE GENOMIC DNA]</scope>
</reference>
<dbReference type="Pfam" id="PF15982">
    <property type="entry name" value="TMEM135_C_rich"/>
    <property type="match status" value="1"/>
</dbReference>
<organism evidence="4 7">
    <name type="scientific">Sarcoptes scabiei</name>
    <name type="common">Itch mite</name>
    <name type="synonym">Acarus scabiei</name>
    <dbReference type="NCBI Taxonomy" id="52283"/>
    <lineage>
        <taxon>Eukaryota</taxon>
        <taxon>Metazoa</taxon>
        <taxon>Ecdysozoa</taxon>
        <taxon>Arthropoda</taxon>
        <taxon>Chelicerata</taxon>
        <taxon>Arachnida</taxon>
        <taxon>Acari</taxon>
        <taxon>Acariformes</taxon>
        <taxon>Sarcoptiformes</taxon>
        <taxon>Astigmata</taxon>
        <taxon>Psoroptidia</taxon>
        <taxon>Sarcoptoidea</taxon>
        <taxon>Sarcoptidae</taxon>
        <taxon>Sarcoptinae</taxon>
        <taxon>Sarcoptes</taxon>
    </lineage>
</organism>
<name>A0A131ZW02_SARSC</name>
<dbReference type="EMBL" id="JXLN01003300">
    <property type="protein sequence ID" value="KPM02914.1"/>
    <property type="molecule type" value="Genomic_DNA"/>
</dbReference>
<feature type="transmembrane region" description="Helical" evidence="1">
    <location>
        <begin position="75"/>
        <end position="98"/>
    </location>
</feature>
<evidence type="ECO:0000256" key="1">
    <source>
        <dbReference type="SAM" id="Phobius"/>
    </source>
</evidence>
<reference evidence="5" key="4">
    <citation type="submission" date="2022-06" db="UniProtKB">
        <authorList>
            <consortium name="EnsemblMetazoa"/>
        </authorList>
    </citation>
    <scope>IDENTIFICATION</scope>
</reference>
<reference evidence="3" key="3">
    <citation type="submission" date="2020-01" db="EMBL/GenBank/DDBJ databases">
        <authorList>
            <person name="Korhonen P.K.K."/>
            <person name="Guangxu M.G."/>
            <person name="Wang T.W."/>
            <person name="Stroehlein A.J.S."/>
            <person name="Young N.D."/>
            <person name="Ang C.-S.A."/>
            <person name="Fernando D.W.F."/>
            <person name="Lu H.L."/>
            <person name="Taylor S.T."/>
            <person name="Ehtesham M.E.M."/>
            <person name="Najaraj S.H.N."/>
            <person name="Harsha G.H.G."/>
            <person name="Madugundu A.M."/>
            <person name="Renuse S.R."/>
            <person name="Holt D.H."/>
            <person name="Pandey A.P."/>
            <person name="Papenfuss A.P."/>
            <person name="Gasser R.B.G."/>
            <person name="Fischer K.F."/>
        </authorList>
    </citation>
    <scope>NUCLEOTIDE SEQUENCE</scope>
    <source>
        <strain evidence="3">SSS_KF_BRIS2020</strain>
    </source>
</reference>
<reference evidence="4 7" key="1">
    <citation type="journal article" date="2015" name="Parasit. Vectors">
        <title>Draft genome of the scabies mite.</title>
        <authorList>
            <person name="Rider S.D.Jr."/>
            <person name="Morgan M.S."/>
            <person name="Arlian L.G."/>
        </authorList>
    </citation>
    <scope>NUCLEOTIDE SEQUENCE [LARGE SCALE GENOMIC DNA]</scope>
    <source>
        <strain evidence="4">Arlian Lab</strain>
    </source>
</reference>
<feature type="transmembrane region" description="Helical" evidence="1">
    <location>
        <begin position="357"/>
        <end position="379"/>
    </location>
</feature>
<feature type="domain" description="Transmembrane protein 135 N-terminal" evidence="2">
    <location>
        <begin position="16"/>
        <end position="148"/>
    </location>
</feature>
<feature type="transmembrane region" description="Helical" evidence="1">
    <location>
        <begin position="315"/>
        <end position="337"/>
    </location>
</feature>
<dbReference type="InterPro" id="IPR031926">
    <property type="entry name" value="TMEM135_N"/>
</dbReference>
<dbReference type="OrthoDB" id="6483998at2759"/>
<feature type="transmembrane region" description="Helical" evidence="1">
    <location>
        <begin position="104"/>
        <end position="122"/>
    </location>
</feature>
<dbReference type="PANTHER" id="PTHR12459">
    <property type="entry name" value="TRANSMEMBRANE PROTEIN 135-RELATED"/>
    <property type="match status" value="1"/>
</dbReference>
<evidence type="ECO:0000313" key="3">
    <source>
        <dbReference type="EMBL" id="KAF7489779.1"/>
    </source>
</evidence>
<evidence type="ECO:0000313" key="6">
    <source>
        <dbReference type="Proteomes" id="UP000070412"/>
    </source>
</evidence>
<evidence type="ECO:0000313" key="7">
    <source>
        <dbReference type="Proteomes" id="UP000616769"/>
    </source>
</evidence>
<feature type="transmembrane region" description="Helical" evidence="1">
    <location>
        <begin position="400"/>
        <end position="419"/>
    </location>
</feature>
<keyword evidence="1" id="KW-0472">Membrane</keyword>
<dbReference type="EMBL" id="WVUK01000064">
    <property type="protein sequence ID" value="KAF7489779.1"/>
    <property type="molecule type" value="Genomic_DNA"/>
</dbReference>
<evidence type="ECO:0000259" key="2">
    <source>
        <dbReference type="Pfam" id="PF15982"/>
    </source>
</evidence>